<evidence type="ECO:0000256" key="1">
    <source>
        <dbReference type="SAM" id="MobiDB-lite"/>
    </source>
</evidence>
<feature type="compositionally biased region" description="Basic and acidic residues" evidence="1">
    <location>
        <begin position="47"/>
        <end position="116"/>
    </location>
</feature>
<dbReference type="Gene3D" id="3.30.420.10">
    <property type="entry name" value="Ribonuclease H-like superfamily/Ribonuclease H"/>
    <property type="match status" value="1"/>
</dbReference>
<dbReference type="AlphaFoldDB" id="A0A5C6MTA9"/>
<evidence type="ECO:0000313" key="3">
    <source>
        <dbReference type="Proteomes" id="UP000324091"/>
    </source>
</evidence>
<gene>
    <name evidence="2" type="ORF">D4764_07G0000900</name>
</gene>
<evidence type="ECO:0000313" key="2">
    <source>
        <dbReference type="EMBL" id="TWW57371.1"/>
    </source>
</evidence>
<protein>
    <submittedName>
        <fullName evidence="2">Uncharacterized protein</fullName>
    </submittedName>
</protein>
<dbReference type="InterPro" id="IPR036397">
    <property type="entry name" value="RNaseH_sf"/>
</dbReference>
<organism evidence="2 3">
    <name type="scientific">Takifugu flavidus</name>
    <name type="common">sansaifugu</name>
    <dbReference type="NCBI Taxonomy" id="433684"/>
    <lineage>
        <taxon>Eukaryota</taxon>
        <taxon>Metazoa</taxon>
        <taxon>Chordata</taxon>
        <taxon>Craniata</taxon>
        <taxon>Vertebrata</taxon>
        <taxon>Euteleostomi</taxon>
        <taxon>Actinopterygii</taxon>
        <taxon>Neopterygii</taxon>
        <taxon>Teleostei</taxon>
        <taxon>Neoteleostei</taxon>
        <taxon>Acanthomorphata</taxon>
        <taxon>Eupercaria</taxon>
        <taxon>Tetraodontiformes</taxon>
        <taxon>Tetradontoidea</taxon>
        <taxon>Tetraodontidae</taxon>
        <taxon>Takifugu</taxon>
    </lineage>
</organism>
<name>A0A5C6MTA9_9TELE</name>
<dbReference type="GO" id="GO:0003676">
    <property type="term" value="F:nucleic acid binding"/>
    <property type="evidence" value="ECO:0007669"/>
    <property type="project" value="InterPro"/>
</dbReference>
<keyword evidence="3" id="KW-1185">Reference proteome</keyword>
<sequence>MFRSIRRRQVDSQTVQELSDSLVQIWEEIPQDTIRRLIRSMPDVVRYADKHRGRERGGGGGQVEDRIGRRGEERRGEEREERRGEERRGEERRGEEREERRGEERRGEERRGEERMSPIQRCLNSQQFILLGYLQLPLVS</sequence>
<dbReference type="EMBL" id="RHFK02000020">
    <property type="protein sequence ID" value="TWW57371.1"/>
    <property type="molecule type" value="Genomic_DNA"/>
</dbReference>
<reference evidence="2 3" key="1">
    <citation type="submission" date="2019-04" db="EMBL/GenBank/DDBJ databases">
        <title>Chromosome genome assembly for Takifugu flavidus.</title>
        <authorList>
            <person name="Xiao S."/>
        </authorList>
    </citation>
    <scope>NUCLEOTIDE SEQUENCE [LARGE SCALE GENOMIC DNA]</scope>
    <source>
        <strain evidence="2">HTHZ2018</strain>
        <tissue evidence="2">Muscle</tissue>
    </source>
</reference>
<feature type="region of interest" description="Disordered" evidence="1">
    <location>
        <begin position="47"/>
        <end position="119"/>
    </location>
</feature>
<comment type="caution">
    <text evidence="2">The sequence shown here is derived from an EMBL/GenBank/DDBJ whole genome shotgun (WGS) entry which is preliminary data.</text>
</comment>
<dbReference type="Proteomes" id="UP000324091">
    <property type="component" value="Chromosome 7"/>
</dbReference>
<accession>A0A5C6MTA9</accession>
<proteinExistence type="predicted"/>